<keyword evidence="2" id="KW-1185">Reference proteome</keyword>
<proteinExistence type="predicted"/>
<accession>A0ABY2F167</accession>
<comment type="caution">
    <text evidence="1">The sequence shown here is derived from an EMBL/GenBank/DDBJ whole genome shotgun (WGS) entry which is preliminary data.</text>
</comment>
<gene>
    <name evidence="1" type="ORF">LY04_01241</name>
</gene>
<dbReference type="Proteomes" id="UP000295058">
    <property type="component" value="Unassembled WGS sequence"/>
</dbReference>
<dbReference type="EMBL" id="SODO01000003">
    <property type="protein sequence ID" value="TDW60245.1"/>
    <property type="molecule type" value="Genomic_DNA"/>
</dbReference>
<evidence type="ECO:0000313" key="1">
    <source>
        <dbReference type="EMBL" id="TDW60245.1"/>
    </source>
</evidence>
<organism evidence="1 2">
    <name type="scientific">Oceanimonas baumannii</name>
    <dbReference type="NCBI Taxonomy" id="129578"/>
    <lineage>
        <taxon>Bacteria</taxon>
        <taxon>Pseudomonadati</taxon>
        <taxon>Pseudomonadota</taxon>
        <taxon>Gammaproteobacteria</taxon>
        <taxon>Aeromonadales</taxon>
        <taxon>Aeromonadaceae</taxon>
        <taxon>Oceanimonas</taxon>
    </lineage>
</organism>
<evidence type="ECO:0000313" key="2">
    <source>
        <dbReference type="Proteomes" id="UP000295058"/>
    </source>
</evidence>
<sequence>MDARLHGHDVLARVHLHCHNENARQQVRTSPSIFAGHTELSLQRQYWDSLRSSPTCPTH</sequence>
<reference evidence="1 2" key="1">
    <citation type="submission" date="2019-03" db="EMBL/GenBank/DDBJ databases">
        <title>Genomic Encyclopedia of Archaeal and Bacterial Type Strains, Phase II (KMG-II): from individual species to whole genera.</title>
        <authorList>
            <person name="Goeker M."/>
        </authorList>
    </citation>
    <scope>NUCLEOTIDE SEQUENCE [LARGE SCALE GENOMIC DNA]</scope>
    <source>
        <strain evidence="1 2">DSM 15594</strain>
    </source>
</reference>
<name>A0ABY2F167_9GAMM</name>
<protein>
    <submittedName>
        <fullName evidence="1">Uncharacterized protein</fullName>
    </submittedName>
</protein>